<protein>
    <submittedName>
        <fullName evidence="1">Uncharacterized protein</fullName>
    </submittedName>
</protein>
<name>K7YNZ7_9PROT</name>
<dbReference type="Proteomes" id="UP000010077">
    <property type="component" value="Chromosome"/>
</dbReference>
<keyword evidence="2" id="KW-1185">Reference proteome</keyword>
<sequence length="41" mass="5037">MRFFVLKHFIGDNILHTVPSVQFKHIYDNYVFMVAKFKNYK</sequence>
<evidence type="ECO:0000313" key="2">
    <source>
        <dbReference type="Proteomes" id="UP000010077"/>
    </source>
</evidence>
<gene>
    <name evidence="1" type="ORF">A1OE_1084</name>
</gene>
<reference evidence="1 2" key="1">
    <citation type="journal article" date="2012" name="Proc. Natl. Acad. Sci. U.S.A.">
        <title>Genome streamlining and chemical defense in a coral reef symbiosis.</title>
        <authorList>
            <person name="Kwan J.C."/>
            <person name="Donia M.S."/>
            <person name="Han A.W."/>
            <person name="Hirose E."/>
            <person name="Haygood M.G."/>
            <person name="Schmidt E.W."/>
        </authorList>
    </citation>
    <scope>NUCLEOTIDE SEQUENCE [LARGE SCALE GENOMIC DNA]</scope>
    <source>
        <strain evidence="1 2">L2</strain>
    </source>
</reference>
<organism evidence="1 2">
    <name type="scientific">Candidatus Endolissoclinum faulkneri L2</name>
    <dbReference type="NCBI Taxonomy" id="1193729"/>
    <lineage>
        <taxon>Bacteria</taxon>
        <taxon>Pseudomonadati</taxon>
        <taxon>Pseudomonadota</taxon>
        <taxon>Alphaproteobacteria</taxon>
        <taxon>Rhodospirillales</taxon>
        <taxon>Rhodospirillaceae</taxon>
        <taxon>Candidatus Endolissoclinum</taxon>
    </lineage>
</organism>
<dbReference type="EMBL" id="CP003539">
    <property type="protein sequence ID" value="AFX99262.1"/>
    <property type="molecule type" value="Genomic_DNA"/>
</dbReference>
<dbReference type="HOGENOM" id="CLU_3267270_0_0_5"/>
<accession>K7YNZ7</accession>
<dbReference type="AlphaFoldDB" id="K7YNZ7"/>
<dbReference type="KEGG" id="thal:A1OE_1084"/>
<evidence type="ECO:0000313" key="1">
    <source>
        <dbReference type="EMBL" id="AFX99262.1"/>
    </source>
</evidence>
<proteinExistence type="predicted"/>